<keyword evidence="2" id="KW-0812">Transmembrane</keyword>
<sequence>MCSRKCFRMPTLVILGVIFTIVLVFITGITLTNSINISNIVKLREKVASDSAAANSPNAAQTRAALFEQQYSTLQQHHLSPSATVVEQVVAPLSGAIIDGNIESISVPATGELQKHLNDSLATVFGRVAAAAAHNAQTNNETSTNSTTLNLMATSSPSLSSLTSTSTKKTTATTPTTTTTSSPLWPLNATSTTLESLTTTLSTTISTTSSTLAINENHESFLNNSTNSWLKSTFNVSFPNQLSIEDHNPAMIDFEKRNYVKKTLTVNSVNQETNNRDNHDGVRSLFLSRMDGDYEVSGGVQLNGFHFVCAYAASDVSTHKCYNKIRLKTNLRKVKEIGNFYINKWSE</sequence>
<name>A0A1A9UEL3_GLOAU</name>
<keyword evidence="2" id="KW-1133">Transmembrane helix</keyword>
<dbReference type="STRING" id="7395.A0A1A9UEL3"/>
<feature type="compositionally biased region" description="Low complexity" evidence="1">
    <location>
        <begin position="134"/>
        <end position="182"/>
    </location>
</feature>
<protein>
    <submittedName>
        <fullName evidence="3">Uncharacterized protein</fullName>
    </submittedName>
</protein>
<feature type="transmembrane region" description="Helical" evidence="2">
    <location>
        <begin position="12"/>
        <end position="31"/>
    </location>
</feature>
<keyword evidence="4" id="KW-1185">Reference proteome</keyword>
<accession>A0A1A9UEL3</accession>
<evidence type="ECO:0000256" key="2">
    <source>
        <dbReference type="SAM" id="Phobius"/>
    </source>
</evidence>
<feature type="region of interest" description="Disordered" evidence="1">
    <location>
        <begin position="134"/>
        <end position="185"/>
    </location>
</feature>
<evidence type="ECO:0000256" key="1">
    <source>
        <dbReference type="SAM" id="MobiDB-lite"/>
    </source>
</evidence>
<keyword evidence="2" id="KW-0472">Membrane</keyword>
<organism evidence="3 4">
    <name type="scientific">Glossina austeni</name>
    <name type="common">Savannah tsetse fly</name>
    <dbReference type="NCBI Taxonomy" id="7395"/>
    <lineage>
        <taxon>Eukaryota</taxon>
        <taxon>Metazoa</taxon>
        <taxon>Ecdysozoa</taxon>
        <taxon>Arthropoda</taxon>
        <taxon>Hexapoda</taxon>
        <taxon>Insecta</taxon>
        <taxon>Pterygota</taxon>
        <taxon>Neoptera</taxon>
        <taxon>Endopterygota</taxon>
        <taxon>Diptera</taxon>
        <taxon>Brachycera</taxon>
        <taxon>Muscomorpha</taxon>
        <taxon>Hippoboscoidea</taxon>
        <taxon>Glossinidae</taxon>
        <taxon>Glossina</taxon>
    </lineage>
</organism>
<dbReference type="VEuPathDB" id="VectorBase:GAUT002280"/>
<dbReference type="EnsemblMetazoa" id="GAUT002280-RA">
    <property type="protein sequence ID" value="GAUT002280-PA"/>
    <property type="gene ID" value="GAUT002280"/>
</dbReference>
<dbReference type="AlphaFoldDB" id="A0A1A9UEL3"/>
<evidence type="ECO:0000313" key="4">
    <source>
        <dbReference type="Proteomes" id="UP000078200"/>
    </source>
</evidence>
<reference evidence="3" key="1">
    <citation type="submission" date="2020-05" db="UniProtKB">
        <authorList>
            <consortium name="EnsemblMetazoa"/>
        </authorList>
    </citation>
    <scope>IDENTIFICATION</scope>
    <source>
        <strain evidence="3">TTRI</strain>
    </source>
</reference>
<dbReference type="Proteomes" id="UP000078200">
    <property type="component" value="Unassembled WGS sequence"/>
</dbReference>
<evidence type="ECO:0000313" key="3">
    <source>
        <dbReference type="EnsemblMetazoa" id="GAUT002280-PA"/>
    </source>
</evidence>
<proteinExistence type="predicted"/>